<organism evidence="2">
    <name type="scientific">Capitella teleta</name>
    <name type="common">Polychaete worm</name>
    <dbReference type="NCBI Taxonomy" id="283909"/>
    <lineage>
        <taxon>Eukaryota</taxon>
        <taxon>Metazoa</taxon>
        <taxon>Spiralia</taxon>
        <taxon>Lophotrochozoa</taxon>
        <taxon>Annelida</taxon>
        <taxon>Polychaeta</taxon>
        <taxon>Sedentaria</taxon>
        <taxon>Scolecida</taxon>
        <taxon>Capitellidae</taxon>
        <taxon>Capitella</taxon>
    </lineage>
</organism>
<evidence type="ECO:0000313" key="2">
    <source>
        <dbReference type="EMBL" id="ELU07333.1"/>
    </source>
</evidence>
<evidence type="ECO:0000313" key="4">
    <source>
        <dbReference type="Proteomes" id="UP000014760"/>
    </source>
</evidence>
<dbReference type="HOGENOM" id="CLU_2190473_0_0_1"/>
<evidence type="ECO:0000256" key="1">
    <source>
        <dbReference type="SAM" id="MobiDB-lite"/>
    </source>
</evidence>
<reference evidence="2 4" key="2">
    <citation type="journal article" date="2013" name="Nature">
        <title>Insights into bilaterian evolution from three spiralian genomes.</title>
        <authorList>
            <person name="Simakov O."/>
            <person name="Marletaz F."/>
            <person name="Cho S.J."/>
            <person name="Edsinger-Gonzales E."/>
            <person name="Havlak P."/>
            <person name="Hellsten U."/>
            <person name="Kuo D.H."/>
            <person name="Larsson T."/>
            <person name="Lv J."/>
            <person name="Arendt D."/>
            <person name="Savage R."/>
            <person name="Osoegawa K."/>
            <person name="de Jong P."/>
            <person name="Grimwood J."/>
            <person name="Chapman J.A."/>
            <person name="Shapiro H."/>
            <person name="Aerts A."/>
            <person name="Otillar R.P."/>
            <person name="Terry A.Y."/>
            <person name="Boore J.L."/>
            <person name="Grigoriev I.V."/>
            <person name="Lindberg D.R."/>
            <person name="Seaver E.C."/>
            <person name="Weisblat D.A."/>
            <person name="Putnam N.H."/>
            <person name="Rokhsar D.S."/>
        </authorList>
    </citation>
    <scope>NUCLEOTIDE SEQUENCE</scope>
    <source>
        <strain evidence="2 4">I ESC-2004</strain>
    </source>
</reference>
<proteinExistence type="predicted"/>
<feature type="region of interest" description="Disordered" evidence="1">
    <location>
        <begin position="56"/>
        <end position="109"/>
    </location>
</feature>
<protein>
    <submittedName>
        <fullName evidence="2 3">Uncharacterized protein</fullName>
    </submittedName>
</protein>
<keyword evidence="4" id="KW-1185">Reference proteome</keyword>
<accession>R7UMK3</accession>
<feature type="compositionally biased region" description="Acidic residues" evidence="1">
    <location>
        <begin position="94"/>
        <end position="109"/>
    </location>
</feature>
<dbReference type="EMBL" id="AMQN01022351">
    <property type="status" value="NOT_ANNOTATED_CDS"/>
    <property type="molecule type" value="Genomic_DNA"/>
</dbReference>
<gene>
    <name evidence="2" type="ORF">CAPTEDRAFT_186775</name>
</gene>
<reference evidence="3" key="3">
    <citation type="submission" date="2015-06" db="UniProtKB">
        <authorList>
            <consortium name="EnsemblMetazoa"/>
        </authorList>
    </citation>
    <scope>IDENTIFICATION</scope>
</reference>
<dbReference type="EMBL" id="AMQN01022352">
    <property type="status" value="NOT_ANNOTATED_CDS"/>
    <property type="molecule type" value="Genomic_DNA"/>
</dbReference>
<feature type="non-terminal residue" evidence="2">
    <location>
        <position position="109"/>
    </location>
</feature>
<evidence type="ECO:0000313" key="3">
    <source>
        <dbReference type="EnsemblMetazoa" id="CapteP186775"/>
    </source>
</evidence>
<dbReference type="EMBL" id="KB299995">
    <property type="protein sequence ID" value="ELU07333.1"/>
    <property type="molecule type" value="Genomic_DNA"/>
</dbReference>
<dbReference type="EnsemblMetazoa" id="CapteT186775">
    <property type="protein sequence ID" value="CapteP186775"/>
    <property type="gene ID" value="CapteG186775"/>
</dbReference>
<dbReference type="Proteomes" id="UP000014760">
    <property type="component" value="Unassembled WGS sequence"/>
</dbReference>
<name>R7UMK3_CAPTE</name>
<sequence>MAHHHAKCCISTSSTKYFFSKQTSHSATQKCSGTLSEPIVVGVFILCLSQLPNVPQDEPEEMYEVPTEPSLPLPDLPQQRESNISERPAAVVPQEEEEEEEVAYEEAEN</sequence>
<dbReference type="AlphaFoldDB" id="R7UMK3"/>
<reference evidence="4" key="1">
    <citation type="submission" date="2012-12" db="EMBL/GenBank/DDBJ databases">
        <authorList>
            <person name="Hellsten U."/>
            <person name="Grimwood J."/>
            <person name="Chapman J.A."/>
            <person name="Shapiro H."/>
            <person name="Aerts A."/>
            <person name="Otillar R.P."/>
            <person name="Terry A.Y."/>
            <person name="Boore J.L."/>
            <person name="Simakov O."/>
            <person name="Marletaz F."/>
            <person name="Cho S.-J."/>
            <person name="Edsinger-Gonzales E."/>
            <person name="Havlak P."/>
            <person name="Kuo D.-H."/>
            <person name="Larsson T."/>
            <person name="Lv J."/>
            <person name="Arendt D."/>
            <person name="Savage R."/>
            <person name="Osoegawa K."/>
            <person name="de Jong P."/>
            <person name="Lindberg D.R."/>
            <person name="Seaver E.C."/>
            <person name="Weisblat D.A."/>
            <person name="Putnam N.H."/>
            <person name="Grigoriev I.V."/>
            <person name="Rokhsar D.S."/>
        </authorList>
    </citation>
    <scope>NUCLEOTIDE SEQUENCE</scope>
    <source>
        <strain evidence="4">I ESC-2004</strain>
    </source>
</reference>